<accession>A0ABS5KRW6</accession>
<dbReference type="EMBL" id="JAAFYZ010000056">
    <property type="protein sequence ID" value="MBS2548783.1"/>
    <property type="molecule type" value="Genomic_DNA"/>
</dbReference>
<dbReference type="PROSITE" id="PS51707">
    <property type="entry name" value="CYTH"/>
    <property type="match status" value="1"/>
</dbReference>
<evidence type="ECO:0000313" key="3">
    <source>
        <dbReference type="Proteomes" id="UP000730482"/>
    </source>
</evidence>
<organism evidence="2 3">
    <name type="scientific">Catenulispora pinistramenti</name>
    <dbReference type="NCBI Taxonomy" id="2705254"/>
    <lineage>
        <taxon>Bacteria</taxon>
        <taxon>Bacillati</taxon>
        <taxon>Actinomycetota</taxon>
        <taxon>Actinomycetes</taxon>
        <taxon>Catenulisporales</taxon>
        <taxon>Catenulisporaceae</taxon>
        <taxon>Catenulispora</taxon>
    </lineage>
</organism>
<dbReference type="SUPFAM" id="SSF55154">
    <property type="entry name" value="CYTH-like phosphatases"/>
    <property type="match status" value="1"/>
</dbReference>
<dbReference type="Gene3D" id="2.40.320.10">
    <property type="entry name" value="Hypothetical Protein Pfu-838710-001"/>
    <property type="match status" value="1"/>
</dbReference>
<sequence>MTGTTEYEAKVLNIDADTVVGRILRAGGYHVADRLMRRYVYDIIPDDQSKWIRLRDTGREVTLCIKEIVSDAIDGVHEIEVHVSDFAATHALLEALGFKAKAYQENRRSSWKLDSVRLELDSWPLIPPYLEIEADSTEEVRATAERLGFTPRELTAENTTDVYTRYGLDLSAISDLRFPPEQEPA</sequence>
<dbReference type="Pfam" id="PF01928">
    <property type="entry name" value="CYTH"/>
    <property type="match status" value="1"/>
</dbReference>
<proteinExistence type="predicted"/>
<comment type="caution">
    <text evidence="2">The sequence shown here is derived from an EMBL/GenBank/DDBJ whole genome shotgun (WGS) entry which is preliminary data.</text>
</comment>
<keyword evidence="3" id="KW-1185">Reference proteome</keyword>
<evidence type="ECO:0000259" key="1">
    <source>
        <dbReference type="PROSITE" id="PS51707"/>
    </source>
</evidence>
<dbReference type="Proteomes" id="UP000730482">
    <property type="component" value="Unassembled WGS sequence"/>
</dbReference>
<feature type="domain" description="CYTH" evidence="1">
    <location>
        <begin position="4"/>
        <end position="165"/>
    </location>
</feature>
<dbReference type="InterPro" id="IPR033469">
    <property type="entry name" value="CYTH-like_dom_sf"/>
</dbReference>
<dbReference type="InterPro" id="IPR023577">
    <property type="entry name" value="CYTH_domain"/>
</dbReference>
<protein>
    <submittedName>
        <fullName evidence="2">CYTH domain-containing protein</fullName>
    </submittedName>
</protein>
<gene>
    <name evidence="2" type="ORF">KGQ19_18110</name>
</gene>
<reference evidence="2 3" key="1">
    <citation type="submission" date="2020-02" db="EMBL/GenBank/DDBJ databases">
        <title>Acidophilic actinobacteria isolated from forest soil.</title>
        <authorList>
            <person name="Golinska P."/>
        </authorList>
    </citation>
    <scope>NUCLEOTIDE SEQUENCE [LARGE SCALE GENOMIC DNA]</scope>
    <source>
        <strain evidence="2 3">NL8</strain>
    </source>
</reference>
<evidence type="ECO:0000313" key="2">
    <source>
        <dbReference type="EMBL" id="MBS2548783.1"/>
    </source>
</evidence>
<dbReference type="RefSeq" id="WP_212010361.1">
    <property type="nucleotide sequence ID" value="NZ_JAAFYZ010000056.1"/>
</dbReference>
<name>A0ABS5KRW6_9ACTN</name>